<organism evidence="1 2">
    <name type="scientific">Trypanosoma brucei gambiense (strain MHOM/CI/86/DAL972)</name>
    <dbReference type="NCBI Taxonomy" id="679716"/>
    <lineage>
        <taxon>Eukaryota</taxon>
        <taxon>Discoba</taxon>
        <taxon>Euglenozoa</taxon>
        <taxon>Kinetoplastea</taxon>
        <taxon>Metakinetoplastina</taxon>
        <taxon>Trypanosomatida</taxon>
        <taxon>Trypanosomatidae</taxon>
        <taxon>Trypanosoma</taxon>
    </lineage>
</organism>
<accession>C9ZY29</accession>
<dbReference type="GeneID" id="23860413"/>
<dbReference type="EMBL" id="FN554972">
    <property type="protein sequence ID" value="CBH14327.1"/>
    <property type="molecule type" value="Genomic_DNA"/>
</dbReference>
<evidence type="ECO:0000313" key="2">
    <source>
        <dbReference type="Proteomes" id="UP000002316"/>
    </source>
</evidence>
<dbReference type="RefSeq" id="XP_011776594.1">
    <property type="nucleotide sequence ID" value="XM_011778292.1"/>
</dbReference>
<dbReference type="AlphaFoldDB" id="C9ZY29"/>
<gene>
    <name evidence="1" type="ORF">TbgDal_IX4020</name>
</gene>
<evidence type="ECO:0000313" key="1">
    <source>
        <dbReference type="EMBL" id="CBH14327.1"/>
    </source>
</evidence>
<proteinExistence type="predicted"/>
<name>C9ZY29_TRYB9</name>
<dbReference type="KEGG" id="tbg:TbgDal_IX4020"/>
<sequence>MATSTEGGWPVAAANMTILPYWNRYSECEETQRRHLQHLSPHVFSSLLDTSAFSQAQIWEIIAMIPITNTVSFLVPAAFHTHPWQNSKPSNDLTSHLWDAIWRAVYR</sequence>
<dbReference type="Proteomes" id="UP000002316">
    <property type="component" value="Chromosome 9"/>
</dbReference>
<reference evidence="2" key="1">
    <citation type="journal article" date="2010" name="PLoS Negl. Trop. Dis.">
        <title>The genome sequence of Trypanosoma brucei gambiense, causative agent of chronic human african trypanosomiasis.</title>
        <authorList>
            <person name="Jackson A.P."/>
            <person name="Sanders M."/>
            <person name="Berry A."/>
            <person name="McQuillan J."/>
            <person name="Aslett M.A."/>
            <person name="Quail M.A."/>
            <person name="Chukualim B."/>
            <person name="Capewell P."/>
            <person name="MacLeod A."/>
            <person name="Melville S.E."/>
            <person name="Gibson W."/>
            <person name="Barry J.D."/>
            <person name="Berriman M."/>
            <person name="Hertz-Fowler C."/>
        </authorList>
    </citation>
    <scope>NUCLEOTIDE SEQUENCE [LARGE SCALE GENOMIC DNA]</scope>
    <source>
        <strain evidence="2">MHOM/CI/86/DAL972</strain>
    </source>
</reference>
<protein>
    <submittedName>
        <fullName evidence="1">Uncharacterized protein</fullName>
    </submittedName>
</protein>